<comment type="caution">
    <text evidence="2">The sequence shown here is derived from an EMBL/GenBank/DDBJ whole genome shotgun (WGS) entry which is preliminary data.</text>
</comment>
<evidence type="ECO:0000256" key="1">
    <source>
        <dbReference type="SAM" id="Phobius"/>
    </source>
</evidence>
<keyword evidence="3" id="KW-1185">Reference proteome</keyword>
<dbReference type="InterPro" id="IPR011724">
    <property type="entry name" value="Cyd_oper_YbgT"/>
</dbReference>
<proteinExistence type="predicted"/>
<keyword evidence="1" id="KW-0472">Membrane</keyword>
<dbReference type="Proteomes" id="UP000325302">
    <property type="component" value="Unassembled WGS sequence"/>
</dbReference>
<protein>
    <submittedName>
        <fullName evidence="2">Cytochrome bd-I oxidase subunit CydX</fullName>
    </submittedName>
</protein>
<evidence type="ECO:0000313" key="3">
    <source>
        <dbReference type="Proteomes" id="UP000325302"/>
    </source>
</evidence>
<dbReference type="EMBL" id="SMRS01000004">
    <property type="protein sequence ID" value="KAA0875044.1"/>
    <property type="molecule type" value="Genomic_DNA"/>
</dbReference>
<dbReference type="NCBIfam" id="TIGR02106">
    <property type="entry name" value="cyd_oper_ybgT"/>
    <property type="match status" value="1"/>
</dbReference>
<dbReference type="OrthoDB" id="9806372at2"/>
<accession>A0A5A9W3H6</accession>
<reference evidence="2 3" key="1">
    <citation type="submission" date="2019-03" db="EMBL/GenBank/DDBJ databases">
        <title>Nitrincola sp. nov. isolated from an Indian soda lake.</title>
        <authorList>
            <person name="Joshi A."/>
            <person name="Thite S.V."/>
            <person name="Joseph N."/>
            <person name="Dhotre D."/>
            <person name="Moorthy M."/>
            <person name="Shouche Y.S."/>
        </authorList>
    </citation>
    <scope>NUCLEOTIDE SEQUENCE [LARGE SCALE GENOMIC DNA]</scope>
    <source>
        <strain evidence="2 3">MEB193</strain>
    </source>
</reference>
<dbReference type="InterPro" id="IPR012994">
    <property type="entry name" value="YbgT_YccB"/>
</dbReference>
<evidence type="ECO:0000313" key="2">
    <source>
        <dbReference type="EMBL" id="KAA0875044.1"/>
    </source>
</evidence>
<organism evidence="2 3">
    <name type="scientific">Nitrincola tapanii</name>
    <dbReference type="NCBI Taxonomy" id="1708751"/>
    <lineage>
        <taxon>Bacteria</taxon>
        <taxon>Pseudomonadati</taxon>
        <taxon>Pseudomonadota</taxon>
        <taxon>Gammaproteobacteria</taxon>
        <taxon>Oceanospirillales</taxon>
        <taxon>Oceanospirillaceae</taxon>
        <taxon>Nitrincola</taxon>
    </lineage>
</organism>
<keyword evidence="1" id="KW-1133">Transmembrane helix</keyword>
<dbReference type="AlphaFoldDB" id="A0A5A9W3H6"/>
<feature type="transmembrane region" description="Helical" evidence="1">
    <location>
        <begin position="6"/>
        <end position="24"/>
    </location>
</feature>
<dbReference type="Pfam" id="PF08173">
    <property type="entry name" value="YbgT_YccB"/>
    <property type="match status" value="1"/>
</dbReference>
<keyword evidence="1" id="KW-0812">Transmembrane</keyword>
<gene>
    <name evidence="2" type="primary">cydX</name>
    <name evidence="2" type="ORF">E1H14_06390</name>
</gene>
<dbReference type="RefSeq" id="WP_149390624.1">
    <property type="nucleotide sequence ID" value="NZ_SMRS01000004.1"/>
</dbReference>
<sequence length="32" mass="3775">MWYFAWILGVLLACAFGIINVMWLEAEEIDQE</sequence>
<name>A0A5A9W3H6_9GAMM</name>